<comment type="catalytic activity">
    <reaction evidence="1">
        <text>ATP + protein L-histidine = ADP + protein N-phospho-L-histidine.</text>
        <dbReference type="EC" id="2.7.13.3"/>
    </reaction>
</comment>
<comment type="subcellular location">
    <subcellularLocation>
        <location evidence="2">Membrane</location>
    </subcellularLocation>
</comment>
<dbReference type="InterPro" id="IPR036890">
    <property type="entry name" value="HATPase_C_sf"/>
</dbReference>
<keyword evidence="8 11" id="KW-1133">Transmembrane helix</keyword>
<dbReference type="Gene3D" id="1.10.287.130">
    <property type="match status" value="1"/>
</dbReference>
<dbReference type="RefSeq" id="WP_159553979.1">
    <property type="nucleotide sequence ID" value="NZ_CP035042.1"/>
</dbReference>
<evidence type="ECO:0000256" key="10">
    <source>
        <dbReference type="ARBA" id="ARBA00023136"/>
    </source>
</evidence>
<dbReference type="InterPro" id="IPR003660">
    <property type="entry name" value="HAMP_dom"/>
</dbReference>
<proteinExistence type="predicted"/>
<dbReference type="Pfam" id="PF00672">
    <property type="entry name" value="HAMP"/>
    <property type="match status" value="1"/>
</dbReference>
<feature type="domain" description="Histidine kinase" evidence="12">
    <location>
        <begin position="255"/>
        <end position="469"/>
    </location>
</feature>
<keyword evidence="5" id="KW-0808">Transferase</keyword>
<keyword evidence="10 11" id="KW-0472">Membrane</keyword>
<keyword evidence="7" id="KW-0418">Kinase</keyword>
<evidence type="ECO:0000313" key="14">
    <source>
        <dbReference type="EMBL" id="QHC51086.1"/>
    </source>
</evidence>
<dbReference type="PROSITE" id="PS50885">
    <property type="entry name" value="HAMP"/>
    <property type="match status" value="1"/>
</dbReference>
<dbReference type="EMBL" id="CP035042">
    <property type="protein sequence ID" value="QHC51086.1"/>
    <property type="molecule type" value="Genomic_DNA"/>
</dbReference>
<evidence type="ECO:0000313" key="15">
    <source>
        <dbReference type="Proteomes" id="UP000464013"/>
    </source>
</evidence>
<evidence type="ECO:0000256" key="2">
    <source>
        <dbReference type="ARBA" id="ARBA00004370"/>
    </source>
</evidence>
<dbReference type="EC" id="2.7.13.3" evidence="3"/>
<keyword evidence="6 11" id="KW-0812">Transmembrane</keyword>
<keyword evidence="15" id="KW-1185">Reference proteome</keyword>
<dbReference type="CDD" id="cd06225">
    <property type="entry name" value="HAMP"/>
    <property type="match status" value="1"/>
</dbReference>
<dbReference type="SMART" id="SM00387">
    <property type="entry name" value="HATPase_c"/>
    <property type="match status" value="1"/>
</dbReference>
<dbReference type="SUPFAM" id="SSF55874">
    <property type="entry name" value="ATPase domain of HSP90 chaperone/DNA topoisomerase II/histidine kinase"/>
    <property type="match status" value="1"/>
</dbReference>
<dbReference type="Pfam" id="PF02518">
    <property type="entry name" value="HATPase_c"/>
    <property type="match status" value="1"/>
</dbReference>
<feature type="transmembrane region" description="Helical" evidence="11">
    <location>
        <begin position="175"/>
        <end position="197"/>
    </location>
</feature>
<dbReference type="OrthoDB" id="9804645at2"/>
<dbReference type="PRINTS" id="PR00344">
    <property type="entry name" value="BCTRLSENSOR"/>
</dbReference>
<dbReference type="AlphaFoldDB" id="A0A6I6SQZ9"/>
<protein>
    <recommendedName>
        <fullName evidence="3">histidine kinase</fullName>
        <ecNumber evidence="3">2.7.13.3</ecNumber>
    </recommendedName>
</protein>
<dbReference type="InterPro" id="IPR003594">
    <property type="entry name" value="HATPase_dom"/>
</dbReference>
<name>A0A6I6SQZ9_9GAMM</name>
<evidence type="ECO:0000259" key="12">
    <source>
        <dbReference type="PROSITE" id="PS50109"/>
    </source>
</evidence>
<dbReference type="Gene3D" id="3.30.565.10">
    <property type="entry name" value="Histidine kinase-like ATPase, C-terminal domain"/>
    <property type="match status" value="1"/>
</dbReference>
<evidence type="ECO:0000256" key="9">
    <source>
        <dbReference type="ARBA" id="ARBA00023012"/>
    </source>
</evidence>
<dbReference type="InterPro" id="IPR005467">
    <property type="entry name" value="His_kinase_dom"/>
</dbReference>
<feature type="domain" description="HAMP" evidence="13">
    <location>
        <begin position="195"/>
        <end position="247"/>
    </location>
</feature>
<dbReference type="PANTHER" id="PTHR45436:SF5">
    <property type="entry name" value="SENSOR HISTIDINE KINASE TRCS"/>
    <property type="match status" value="1"/>
</dbReference>
<dbReference type="Gene3D" id="6.10.340.10">
    <property type="match status" value="1"/>
</dbReference>
<gene>
    <name evidence="14" type="ORF">EKK97_17950</name>
</gene>
<evidence type="ECO:0000256" key="8">
    <source>
        <dbReference type="ARBA" id="ARBA00022989"/>
    </source>
</evidence>
<dbReference type="InterPro" id="IPR003661">
    <property type="entry name" value="HisK_dim/P_dom"/>
</dbReference>
<evidence type="ECO:0000256" key="11">
    <source>
        <dbReference type="SAM" id="Phobius"/>
    </source>
</evidence>
<dbReference type="PROSITE" id="PS50109">
    <property type="entry name" value="HIS_KIN"/>
    <property type="match status" value="1"/>
</dbReference>
<evidence type="ECO:0000259" key="13">
    <source>
        <dbReference type="PROSITE" id="PS50885"/>
    </source>
</evidence>
<keyword evidence="4" id="KW-0597">Phosphoprotein</keyword>
<keyword evidence="9" id="KW-0902">Two-component regulatory system</keyword>
<organism evidence="14 15">
    <name type="scientific">Billgrantia tianxiuensis</name>
    <dbReference type="NCBI Taxonomy" id="2497861"/>
    <lineage>
        <taxon>Bacteria</taxon>
        <taxon>Pseudomonadati</taxon>
        <taxon>Pseudomonadota</taxon>
        <taxon>Gammaproteobacteria</taxon>
        <taxon>Oceanospirillales</taxon>
        <taxon>Halomonadaceae</taxon>
        <taxon>Billgrantia</taxon>
    </lineage>
</organism>
<evidence type="ECO:0000256" key="4">
    <source>
        <dbReference type="ARBA" id="ARBA00022553"/>
    </source>
</evidence>
<dbReference type="KEGG" id="htx:EKK97_17950"/>
<sequence>MRPRFARPPFSHLGVKLFVIILSVNVAIAGLVFLAVSRSLDRGFLEYLETTQTQRAETLADGLAEEWARRGDWQWLRDSPPAWKRLVHRQLWPGDRPPQHGIERRLGDPRDFVLHDAEGLPVIGLPPDDRELAAELEWLPIEHDGQRIGTLGYRPPQQLMARMDRIFLSRQQRNLGIIVGALGLASLLLAGGLAWWLGRRTRSMALATRRLIEGDYSARLPERGRDELSRLARDFNMLAATLEASREARSRWVSDIAHELRTPLAVLRGEIEAMQDGIRPFDEDNLHSLSQEVGQLERLVADLRLLSQSDAGALEVQLAPLDLAASLTSRLEEANGWLADCGMTLSTSIQGPAWIRGDSRRLRQLWTNLLDNSCAYTTSPGQLEVKLVATGSQVRVIWQDSPPGVPETALERLTERLYRVEGSRSRASGGSGLGLSIANALVKSHGGTMQASPSPLGGLCWTIEFPALAADERT</sequence>
<evidence type="ECO:0000256" key="6">
    <source>
        <dbReference type="ARBA" id="ARBA00022692"/>
    </source>
</evidence>
<reference evidence="14 15" key="1">
    <citation type="submission" date="2019-01" db="EMBL/GenBank/DDBJ databases">
        <title>Complete genome of a denitifying bacterium Halomons sp. BC-M4-5.</title>
        <authorList>
            <person name="Wang L."/>
            <person name="Shao Z."/>
        </authorList>
    </citation>
    <scope>NUCLEOTIDE SEQUENCE [LARGE SCALE GENOMIC DNA]</scope>
    <source>
        <strain evidence="14 15">BC-M4-5</strain>
    </source>
</reference>
<dbReference type="InterPro" id="IPR036097">
    <property type="entry name" value="HisK_dim/P_sf"/>
</dbReference>
<dbReference type="SMART" id="SM00304">
    <property type="entry name" value="HAMP"/>
    <property type="match status" value="1"/>
</dbReference>
<dbReference type="PANTHER" id="PTHR45436">
    <property type="entry name" value="SENSOR HISTIDINE KINASE YKOH"/>
    <property type="match status" value="1"/>
</dbReference>
<evidence type="ECO:0000256" key="7">
    <source>
        <dbReference type="ARBA" id="ARBA00022777"/>
    </source>
</evidence>
<evidence type="ECO:0000256" key="3">
    <source>
        <dbReference type="ARBA" id="ARBA00012438"/>
    </source>
</evidence>
<dbReference type="GO" id="GO:0000155">
    <property type="term" value="F:phosphorelay sensor kinase activity"/>
    <property type="evidence" value="ECO:0007669"/>
    <property type="project" value="InterPro"/>
</dbReference>
<dbReference type="InterPro" id="IPR004358">
    <property type="entry name" value="Sig_transdc_His_kin-like_C"/>
</dbReference>
<accession>A0A6I6SQZ9</accession>
<dbReference type="SMART" id="SM00388">
    <property type="entry name" value="HisKA"/>
    <property type="match status" value="1"/>
</dbReference>
<dbReference type="SUPFAM" id="SSF47384">
    <property type="entry name" value="Homodimeric domain of signal transducing histidine kinase"/>
    <property type="match status" value="1"/>
</dbReference>
<dbReference type="GO" id="GO:0005886">
    <property type="term" value="C:plasma membrane"/>
    <property type="evidence" value="ECO:0007669"/>
    <property type="project" value="TreeGrafter"/>
</dbReference>
<dbReference type="Proteomes" id="UP000464013">
    <property type="component" value="Chromosome"/>
</dbReference>
<dbReference type="CDD" id="cd00082">
    <property type="entry name" value="HisKA"/>
    <property type="match status" value="1"/>
</dbReference>
<evidence type="ECO:0000256" key="1">
    <source>
        <dbReference type="ARBA" id="ARBA00000085"/>
    </source>
</evidence>
<dbReference type="SUPFAM" id="SSF158472">
    <property type="entry name" value="HAMP domain-like"/>
    <property type="match status" value="1"/>
</dbReference>
<feature type="transmembrane region" description="Helical" evidence="11">
    <location>
        <begin position="15"/>
        <end position="36"/>
    </location>
</feature>
<evidence type="ECO:0000256" key="5">
    <source>
        <dbReference type="ARBA" id="ARBA00022679"/>
    </source>
</evidence>
<dbReference type="Pfam" id="PF00512">
    <property type="entry name" value="HisKA"/>
    <property type="match status" value="1"/>
</dbReference>
<dbReference type="InterPro" id="IPR050428">
    <property type="entry name" value="TCS_sensor_his_kinase"/>
</dbReference>